<dbReference type="AlphaFoldDB" id="A0AAE0Z7U1"/>
<evidence type="ECO:0000313" key="3">
    <source>
        <dbReference type="Proteomes" id="UP001283361"/>
    </source>
</evidence>
<sequence>MSRLKHAVSTIYVLADLLISARPLPVRLQHMFLTSFMASPYILFDALQCYLSLGSGVIQNRGQRASHTCGFRGGCHE</sequence>
<keyword evidence="1" id="KW-1133">Transmembrane helix</keyword>
<evidence type="ECO:0000256" key="1">
    <source>
        <dbReference type="SAM" id="Phobius"/>
    </source>
</evidence>
<dbReference type="EMBL" id="JAWDGP010004442">
    <property type="protein sequence ID" value="KAK3764438.1"/>
    <property type="molecule type" value="Genomic_DNA"/>
</dbReference>
<gene>
    <name evidence="2" type="ORF">RRG08_040034</name>
</gene>
<evidence type="ECO:0000313" key="2">
    <source>
        <dbReference type="EMBL" id="KAK3764438.1"/>
    </source>
</evidence>
<dbReference type="Proteomes" id="UP001283361">
    <property type="component" value="Unassembled WGS sequence"/>
</dbReference>
<accession>A0AAE0Z7U1</accession>
<protein>
    <submittedName>
        <fullName evidence="2">Uncharacterized protein</fullName>
    </submittedName>
</protein>
<keyword evidence="1" id="KW-0472">Membrane</keyword>
<feature type="transmembrane region" description="Helical" evidence="1">
    <location>
        <begin position="31"/>
        <end position="53"/>
    </location>
</feature>
<reference evidence="2" key="1">
    <citation type="journal article" date="2023" name="G3 (Bethesda)">
        <title>A reference genome for the long-term kleptoplast-retaining sea slug Elysia crispata morphotype clarki.</title>
        <authorList>
            <person name="Eastman K.E."/>
            <person name="Pendleton A.L."/>
            <person name="Shaikh M.A."/>
            <person name="Suttiyut T."/>
            <person name="Ogas R."/>
            <person name="Tomko P."/>
            <person name="Gavelis G."/>
            <person name="Widhalm J.R."/>
            <person name="Wisecaver J.H."/>
        </authorList>
    </citation>
    <scope>NUCLEOTIDE SEQUENCE</scope>
    <source>
        <strain evidence="2">ECLA1</strain>
    </source>
</reference>
<organism evidence="2 3">
    <name type="scientific">Elysia crispata</name>
    <name type="common">lettuce slug</name>
    <dbReference type="NCBI Taxonomy" id="231223"/>
    <lineage>
        <taxon>Eukaryota</taxon>
        <taxon>Metazoa</taxon>
        <taxon>Spiralia</taxon>
        <taxon>Lophotrochozoa</taxon>
        <taxon>Mollusca</taxon>
        <taxon>Gastropoda</taxon>
        <taxon>Heterobranchia</taxon>
        <taxon>Euthyneura</taxon>
        <taxon>Panpulmonata</taxon>
        <taxon>Sacoglossa</taxon>
        <taxon>Placobranchoidea</taxon>
        <taxon>Plakobranchidae</taxon>
        <taxon>Elysia</taxon>
    </lineage>
</organism>
<proteinExistence type="predicted"/>
<keyword evidence="3" id="KW-1185">Reference proteome</keyword>
<comment type="caution">
    <text evidence="2">The sequence shown here is derived from an EMBL/GenBank/DDBJ whole genome shotgun (WGS) entry which is preliminary data.</text>
</comment>
<keyword evidence="1" id="KW-0812">Transmembrane</keyword>
<name>A0AAE0Z7U1_9GAST</name>